<reference evidence="2 3" key="1">
    <citation type="submission" date="2024-06" db="EMBL/GenBank/DDBJ databases">
        <title>The Natural Products Discovery Center: Release of the First 8490 Sequenced Strains for Exploring Actinobacteria Biosynthetic Diversity.</title>
        <authorList>
            <person name="Kalkreuter E."/>
            <person name="Kautsar S.A."/>
            <person name="Yang D."/>
            <person name="Bader C.D."/>
            <person name="Teijaro C.N."/>
            <person name="Fluegel L."/>
            <person name="Davis C.M."/>
            <person name="Simpson J.R."/>
            <person name="Lauterbach L."/>
            <person name="Steele A.D."/>
            <person name="Gui C."/>
            <person name="Meng S."/>
            <person name="Li G."/>
            <person name="Viehrig K."/>
            <person name="Ye F."/>
            <person name="Su P."/>
            <person name="Kiefer A.F."/>
            <person name="Nichols A."/>
            <person name="Cepeda A.J."/>
            <person name="Yan W."/>
            <person name="Fan B."/>
            <person name="Jiang Y."/>
            <person name="Adhikari A."/>
            <person name="Zheng C.-J."/>
            <person name="Schuster L."/>
            <person name="Cowan T.M."/>
            <person name="Smanski M.J."/>
            <person name="Chevrette M.G."/>
            <person name="De Carvalho L.P.S."/>
            <person name="Shen B."/>
        </authorList>
    </citation>
    <scope>NUCLEOTIDE SEQUENCE [LARGE SCALE GENOMIC DNA]</scope>
    <source>
        <strain evidence="2 3">NPDC006337</strain>
    </source>
</reference>
<dbReference type="RefSeq" id="WP_359656163.1">
    <property type="nucleotide sequence ID" value="NZ_JBEXZP010000117.1"/>
</dbReference>
<name>A0ABV2WD69_9ACTN</name>
<evidence type="ECO:0008006" key="4">
    <source>
        <dbReference type="Google" id="ProtNLM"/>
    </source>
</evidence>
<dbReference type="Proteomes" id="UP001550378">
    <property type="component" value="Unassembled WGS sequence"/>
</dbReference>
<proteinExistence type="predicted"/>
<comment type="caution">
    <text evidence="2">The sequence shown here is derived from an EMBL/GenBank/DDBJ whole genome shotgun (WGS) entry which is preliminary data.</text>
</comment>
<evidence type="ECO:0000256" key="1">
    <source>
        <dbReference type="SAM" id="MobiDB-lite"/>
    </source>
</evidence>
<feature type="region of interest" description="Disordered" evidence="1">
    <location>
        <begin position="161"/>
        <end position="272"/>
    </location>
</feature>
<sequence>MDLESVTEELYGLRPDRFTAVRNARAAEARKAGDRALAEAVRSLRRPTLAAWVSNLLVRERPAEARSLAALGDGLRRAHRELDGERLRELSRKQHAVVAALARQARQLAADAGQPVGDDVQHEVEATLHAVLADPAAAGEWASGRLVRPLSAPVGFGAALTEAPLPEGGPGAGGRERSAERAAAPAQRPRGTGARRTGGRSAREGTVGGGEAEAEAKREREKRAAEERERAERERREQELREELRRAEEEAGAREEERERAAADRDRAEEALREAASRVDALAAELAEAERARRTADEEVRTARRRFEDAERAAREARRRARDAAARAGRRGSPP</sequence>
<evidence type="ECO:0000313" key="2">
    <source>
        <dbReference type="EMBL" id="MEU0711304.1"/>
    </source>
</evidence>
<accession>A0ABV2WD69</accession>
<feature type="compositionally biased region" description="Low complexity" evidence="1">
    <location>
        <begin position="181"/>
        <end position="195"/>
    </location>
</feature>
<evidence type="ECO:0000313" key="3">
    <source>
        <dbReference type="Proteomes" id="UP001550378"/>
    </source>
</evidence>
<feature type="region of interest" description="Disordered" evidence="1">
    <location>
        <begin position="289"/>
        <end position="335"/>
    </location>
</feature>
<feature type="compositionally biased region" description="Basic and acidic residues" evidence="1">
    <location>
        <begin position="214"/>
        <end position="272"/>
    </location>
</feature>
<protein>
    <recommendedName>
        <fullName evidence="4">Transposase</fullName>
    </recommendedName>
</protein>
<gene>
    <name evidence="2" type="ORF">ABZ508_28490</name>
</gene>
<organism evidence="2 3">
    <name type="scientific">Streptomyces lavendulocolor</name>
    <dbReference type="NCBI Taxonomy" id="67316"/>
    <lineage>
        <taxon>Bacteria</taxon>
        <taxon>Bacillati</taxon>
        <taxon>Actinomycetota</taxon>
        <taxon>Actinomycetes</taxon>
        <taxon>Kitasatosporales</taxon>
        <taxon>Streptomycetaceae</taxon>
        <taxon>Streptomyces</taxon>
    </lineage>
</organism>
<feature type="compositionally biased region" description="Basic and acidic residues" evidence="1">
    <location>
        <begin position="289"/>
        <end position="316"/>
    </location>
</feature>
<keyword evidence="3" id="KW-1185">Reference proteome</keyword>
<dbReference type="EMBL" id="JBEXZR010000034">
    <property type="protein sequence ID" value="MEU0711304.1"/>
    <property type="molecule type" value="Genomic_DNA"/>
</dbReference>